<name>A0A1M5C5Y4_9BACT</name>
<dbReference type="Proteomes" id="UP000184076">
    <property type="component" value="Unassembled WGS sequence"/>
</dbReference>
<dbReference type="AlphaFoldDB" id="A0A1M5C5Y4"/>
<protein>
    <recommendedName>
        <fullName evidence="1">ParB-like catalytic effector domain-containing protein</fullName>
    </recommendedName>
</protein>
<feature type="domain" description="ParB-like catalytic effector" evidence="1">
    <location>
        <begin position="15"/>
        <end position="161"/>
    </location>
</feature>
<dbReference type="InterPro" id="IPR057241">
    <property type="entry name" value="Parb-CE"/>
</dbReference>
<evidence type="ECO:0000259" key="1">
    <source>
        <dbReference type="Pfam" id="PF24392"/>
    </source>
</evidence>
<dbReference type="RefSeq" id="WP_073039106.1">
    <property type="nucleotide sequence ID" value="NZ_FQVB01000019.1"/>
</dbReference>
<sequence>MDVRVIRVDHFGAEDLLERLRRVTLLKRPEVLVYKEAAISLEEMSTEDMYPAQRYVLVQELQKVRHLKWELERFGYDLFRLNGYLKVWVEGAEGPIDVLPPIVEESVERNGRVVPIINDGMHRLFLAHLEWTTPQVVFVRGLPKDLPYYAFPNPRQWDGIELVEELPEGYIKKWHRIRDYHSLYRNFNSAFDNVGAPRGNFTKKKAS</sequence>
<proteinExistence type="predicted"/>
<dbReference type="STRING" id="1121391.SAMN02745206_02114"/>
<dbReference type="OrthoDB" id="1805039at2"/>
<evidence type="ECO:0000313" key="2">
    <source>
        <dbReference type="EMBL" id="SHF50163.1"/>
    </source>
</evidence>
<gene>
    <name evidence="2" type="ORF">SAMN02745206_02114</name>
</gene>
<reference evidence="3" key="1">
    <citation type="submission" date="2016-11" db="EMBL/GenBank/DDBJ databases">
        <authorList>
            <person name="Varghese N."/>
            <person name="Submissions S."/>
        </authorList>
    </citation>
    <scope>NUCLEOTIDE SEQUENCE [LARGE SCALE GENOMIC DNA]</scope>
    <source>
        <strain evidence="3">DSM 9756</strain>
    </source>
</reference>
<evidence type="ECO:0000313" key="3">
    <source>
        <dbReference type="Proteomes" id="UP000184076"/>
    </source>
</evidence>
<organism evidence="2 3">
    <name type="scientific">Desulfacinum infernum DSM 9756</name>
    <dbReference type="NCBI Taxonomy" id="1121391"/>
    <lineage>
        <taxon>Bacteria</taxon>
        <taxon>Pseudomonadati</taxon>
        <taxon>Thermodesulfobacteriota</taxon>
        <taxon>Syntrophobacteria</taxon>
        <taxon>Syntrophobacterales</taxon>
        <taxon>Syntrophobacteraceae</taxon>
        <taxon>Desulfacinum</taxon>
    </lineage>
</organism>
<keyword evidence="3" id="KW-1185">Reference proteome</keyword>
<dbReference type="Pfam" id="PF24392">
    <property type="entry name" value="Parb-CE"/>
    <property type="match status" value="1"/>
</dbReference>
<accession>A0A1M5C5Y4</accession>
<dbReference type="EMBL" id="FQVB01000019">
    <property type="protein sequence ID" value="SHF50163.1"/>
    <property type="molecule type" value="Genomic_DNA"/>
</dbReference>